<dbReference type="InterPro" id="IPR016024">
    <property type="entry name" value="ARM-type_fold"/>
</dbReference>
<dbReference type="Pfam" id="PF08713">
    <property type="entry name" value="DNA_alkylation"/>
    <property type="match status" value="1"/>
</dbReference>
<dbReference type="Proteomes" id="UP000541033">
    <property type="component" value="Unassembled WGS sequence"/>
</dbReference>
<keyword evidence="2" id="KW-1185">Reference proteome</keyword>
<dbReference type="Gene3D" id="1.25.10.90">
    <property type="match status" value="1"/>
</dbReference>
<comment type="caution">
    <text evidence="1">The sequence shown here is derived from an EMBL/GenBank/DDBJ whole genome shotgun (WGS) entry which is preliminary data.</text>
</comment>
<protein>
    <submittedName>
        <fullName evidence="1">3-methyladenine DNA glycosylase AlkD</fullName>
    </submittedName>
</protein>
<proteinExistence type="predicted"/>
<sequence>MATLTKATPLVAQIRARLAEGADPERAAGAKAYLKSRDEHLGVRMPEVRAIVKQAARDHPPASLDQLIEAATTLWREASVREEKHAAIDLTGLRLALGRLELLPLLTEMITGGAWWDLVDAVASRNAALLDAHPTEMTENVRVWIGSDNMWLRRSAIICQLKRKDRTDLALLTEAIDQNAGDPEFFIRKAIGWALREYSRVDPGWVTDFVDARATVLSPLSRREAVRNIASLPA</sequence>
<dbReference type="InterPro" id="IPR014825">
    <property type="entry name" value="DNA_alkylation"/>
</dbReference>
<dbReference type="EMBL" id="JAAMOX010000003">
    <property type="protein sequence ID" value="NIH55125.1"/>
    <property type="molecule type" value="Genomic_DNA"/>
</dbReference>
<dbReference type="PANTHER" id="PTHR34070:SF1">
    <property type="entry name" value="DNA ALKYLATION REPAIR PROTEIN"/>
    <property type="match status" value="1"/>
</dbReference>
<name>A0A7X5R3R6_9MICO</name>
<reference evidence="1 2" key="1">
    <citation type="submission" date="2020-02" db="EMBL/GenBank/DDBJ databases">
        <title>Sequencing the genomes of 1000 actinobacteria strains.</title>
        <authorList>
            <person name="Klenk H.-P."/>
        </authorList>
    </citation>
    <scope>NUCLEOTIDE SEQUENCE [LARGE SCALE GENOMIC DNA]</scope>
    <source>
        <strain evidence="1 2">DSM 27960</strain>
    </source>
</reference>
<dbReference type="AlphaFoldDB" id="A0A7X5R3R6"/>
<accession>A0A7X5R3R6</accession>
<dbReference type="SUPFAM" id="SSF48371">
    <property type="entry name" value="ARM repeat"/>
    <property type="match status" value="1"/>
</dbReference>
<evidence type="ECO:0000313" key="1">
    <source>
        <dbReference type="EMBL" id="NIH55125.1"/>
    </source>
</evidence>
<dbReference type="RefSeq" id="WP_167152060.1">
    <property type="nucleotide sequence ID" value="NZ_JAAMOX010000003.1"/>
</dbReference>
<gene>
    <name evidence="1" type="ORF">FHX76_003040</name>
</gene>
<dbReference type="PANTHER" id="PTHR34070">
    <property type="entry name" value="ARMADILLO-TYPE FOLD"/>
    <property type="match status" value="1"/>
</dbReference>
<dbReference type="CDD" id="cd07064">
    <property type="entry name" value="AlkD_like_1"/>
    <property type="match status" value="1"/>
</dbReference>
<evidence type="ECO:0000313" key="2">
    <source>
        <dbReference type="Proteomes" id="UP000541033"/>
    </source>
</evidence>
<organism evidence="1 2">
    <name type="scientific">Lysinibacter cavernae</name>
    <dbReference type="NCBI Taxonomy" id="1640652"/>
    <lineage>
        <taxon>Bacteria</taxon>
        <taxon>Bacillati</taxon>
        <taxon>Actinomycetota</taxon>
        <taxon>Actinomycetes</taxon>
        <taxon>Micrococcales</taxon>
        <taxon>Microbacteriaceae</taxon>
        <taxon>Lysinibacter</taxon>
    </lineage>
</organism>